<evidence type="ECO:0000256" key="3">
    <source>
        <dbReference type="ARBA" id="ARBA00022801"/>
    </source>
</evidence>
<evidence type="ECO:0000256" key="4">
    <source>
        <dbReference type="ARBA" id="ARBA00022833"/>
    </source>
</evidence>
<feature type="domain" description="Metallo-beta-lactamase" evidence="5">
    <location>
        <begin position="95"/>
        <end position="280"/>
    </location>
</feature>
<dbReference type="STRING" id="655353.SAMN04488056_102442"/>
<sequence length="307" mass="33136">MTISIDRRMAMIGAAGAAGLVLAPKVSLAEDMMKPALPMAKARGFKLGELDVITLLAGSAPRDNPHEIFGINVSDDVFAEVSAKNFIGTDMAQFYFTPTLVRSGGAIILFDTGLNAEGITAALAQAGHKPEDVTHVVITHMHGDHIGGLMKDGAPTFANAAYLTGQVEYDAWSKTDNAGFAKNVKPLAEKMTFLKDGDTVAPGITAMAAFGHTPGHMTFMLDSMGKQLLLMADLANHYVWSLAYPDWEVKYDMDKAMAVQTRRKVLDMLATDRIPLIGYHMPFPAAGFVETRDQGFHFVPVSYQLIG</sequence>
<dbReference type="Pfam" id="PF00753">
    <property type="entry name" value="Lactamase_B"/>
    <property type="match status" value="1"/>
</dbReference>
<dbReference type="GO" id="GO:0016787">
    <property type="term" value="F:hydrolase activity"/>
    <property type="evidence" value="ECO:0007669"/>
    <property type="project" value="UniProtKB-KW"/>
</dbReference>
<comment type="similarity">
    <text evidence="1">Belongs to the metallo-beta-lactamase superfamily.</text>
</comment>
<evidence type="ECO:0000256" key="1">
    <source>
        <dbReference type="ARBA" id="ARBA00007749"/>
    </source>
</evidence>
<dbReference type="SUPFAM" id="SSF56281">
    <property type="entry name" value="Metallo-hydrolase/oxidoreductase"/>
    <property type="match status" value="1"/>
</dbReference>
<accession>A0A1I5D286</accession>
<keyword evidence="2" id="KW-0479">Metal-binding</keyword>
<keyword evidence="3" id="KW-0378">Hydrolase</keyword>
<dbReference type="PANTHER" id="PTHR42978:SF6">
    <property type="entry name" value="QUORUM-QUENCHING LACTONASE YTNP-RELATED"/>
    <property type="match status" value="1"/>
</dbReference>
<dbReference type="OrthoDB" id="9773738at2"/>
<dbReference type="SMART" id="SM00849">
    <property type="entry name" value="Lactamase_B"/>
    <property type="match status" value="1"/>
</dbReference>
<evidence type="ECO:0000313" key="6">
    <source>
        <dbReference type="EMBL" id="SFN93216.1"/>
    </source>
</evidence>
<proteinExistence type="inferred from homology"/>
<organism evidence="6 7">
    <name type="scientific">Cohaesibacter marisflavi</name>
    <dbReference type="NCBI Taxonomy" id="655353"/>
    <lineage>
        <taxon>Bacteria</taxon>
        <taxon>Pseudomonadati</taxon>
        <taxon>Pseudomonadota</taxon>
        <taxon>Alphaproteobacteria</taxon>
        <taxon>Hyphomicrobiales</taxon>
        <taxon>Cohaesibacteraceae</taxon>
    </lineage>
</organism>
<dbReference type="RefSeq" id="WP_090069873.1">
    <property type="nucleotide sequence ID" value="NZ_FOVR01000002.1"/>
</dbReference>
<name>A0A1I5D286_9HYPH</name>
<dbReference type="CDD" id="cd07720">
    <property type="entry name" value="OPHC2-like_MBL-fold"/>
    <property type="match status" value="1"/>
</dbReference>
<dbReference type="InterPro" id="IPR051013">
    <property type="entry name" value="MBL_superfamily_lactonases"/>
</dbReference>
<protein>
    <submittedName>
        <fullName evidence="6">Glyoxylase, beta-lactamase superfamily II</fullName>
    </submittedName>
</protein>
<evidence type="ECO:0000256" key="2">
    <source>
        <dbReference type="ARBA" id="ARBA00022723"/>
    </source>
</evidence>
<dbReference type="InterPro" id="IPR036866">
    <property type="entry name" value="RibonucZ/Hydroxyglut_hydro"/>
</dbReference>
<dbReference type="InterPro" id="IPR001279">
    <property type="entry name" value="Metallo-B-lactamas"/>
</dbReference>
<keyword evidence="7" id="KW-1185">Reference proteome</keyword>
<evidence type="ECO:0000259" key="5">
    <source>
        <dbReference type="SMART" id="SM00849"/>
    </source>
</evidence>
<keyword evidence="4" id="KW-0862">Zinc</keyword>
<gene>
    <name evidence="6" type="ORF">SAMN04488056_102442</name>
</gene>
<dbReference type="GO" id="GO:0046872">
    <property type="term" value="F:metal ion binding"/>
    <property type="evidence" value="ECO:0007669"/>
    <property type="project" value="UniProtKB-KW"/>
</dbReference>
<dbReference type="Gene3D" id="3.60.15.10">
    <property type="entry name" value="Ribonuclease Z/Hydroxyacylglutathione hydrolase-like"/>
    <property type="match status" value="1"/>
</dbReference>
<dbReference type="PANTHER" id="PTHR42978">
    <property type="entry name" value="QUORUM-QUENCHING LACTONASE YTNP-RELATED-RELATED"/>
    <property type="match status" value="1"/>
</dbReference>
<dbReference type="EMBL" id="FOVR01000002">
    <property type="protein sequence ID" value="SFN93216.1"/>
    <property type="molecule type" value="Genomic_DNA"/>
</dbReference>
<evidence type="ECO:0000313" key="7">
    <source>
        <dbReference type="Proteomes" id="UP000199236"/>
    </source>
</evidence>
<dbReference type="AlphaFoldDB" id="A0A1I5D286"/>
<reference evidence="6 7" key="1">
    <citation type="submission" date="2016-10" db="EMBL/GenBank/DDBJ databases">
        <authorList>
            <person name="de Groot N.N."/>
        </authorList>
    </citation>
    <scope>NUCLEOTIDE SEQUENCE [LARGE SCALE GENOMIC DNA]</scope>
    <source>
        <strain evidence="6 7">CGMCC 1.9157</strain>
    </source>
</reference>
<dbReference type="Proteomes" id="UP000199236">
    <property type="component" value="Unassembled WGS sequence"/>
</dbReference>